<dbReference type="Pfam" id="PF00654">
    <property type="entry name" value="Voltage_CLC"/>
    <property type="match status" value="1"/>
</dbReference>
<evidence type="ECO:0000256" key="1">
    <source>
        <dbReference type="ARBA" id="ARBA00004141"/>
    </source>
</evidence>
<feature type="transmembrane region" description="Helical" evidence="11">
    <location>
        <begin position="383"/>
        <end position="404"/>
    </location>
</feature>
<dbReference type="InterPro" id="IPR046342">
    <property type="entry name" value="CBS_dom_sf"/>
</dbReference>
<proteinExistence type="inferred from homology"/>
<feature type="non-terminal residue" evidence="13">
    <location>
        <position position="693"/>
    </location>
</feature>
<gene>
    <name evidence="13" type="ORF">PHATRDRAFT_52412</name>
</gene>
<accession>B7G775</accession>
<keyword evidence="7 10" id="KW-0129">CBS domain</keyword>
<evidence type="ECO:0000259" key="12">
    <source>
        <dbReference type="PROSITE" id="PS51371"/>
    </source>
</evidence>
<dbReference type="SUPFAM" id="SSF54631">
    <property type="entry name" value="CBS-domain pair"/>
    <property type="match status" value="1"/>
</dbReference>
<keyword evidence="14" id="KW-1185">Reference proteome</keyword>
<evidence type="ECO:0000313" key="14">
    <source>
        <dbReference type="Proteomes" id="UP000000759"/>
    </source>
</evidence>
<dbReference type="PANTHER" id="PTHR11689">
    <property type="entry name" value="CHLORIDE CHANNEL PROTEIN CLC FAMILY MEMBER"/>
    <property type="match status" value="1"/>
</dbReference>
<feature type="domain" description="CBS" evidence="12">
    <location>
        <begin position="620"/>
        <end position="684"/>
    </location>
</feature>
<keyword evidence="3 11" id="KW-0812">Transmembrane</keyword>
<dbReference type="KEGG" id="pti:PHATRDRAFT_52412"/>
<dbReference type="InterPro" id="IPR001807">
    <property type="entry name" value="ClC"/>
</dbReference>
<organism evidence="13 14">
    <name type="scientific">Phaeodactylum tricornutum (strain CCAP 1055/1)</name>
    <dbReference type="NCBI Taxonomy" id="556484"/>
    <lineage>
        <taxon>Eukaryota</taxon>
        <taxon>Sar</taxon>
        <taxon>Stramenopiles</taxon>
        <taxon>Ochrophyta</taxon>
        <taxon>Bacillariophyta</taxon>
        <taxon>Bacillariophyceae</taxon>
        <taxon>Bacillariophycidae</taxon>
        <taxon>Naviculales</taxon>
        <taxon>Phaeodactylaceae</taxon>
        <taxon>Phaeodactylum</taxon>
    </lineage>
</organism>
<keyword evidence="6 11" id="KW-0406">Ion transport</keyword>
<dbReference type="RefSeq" id="XP_002182982.1">
    <property type="nucleotide sequence ID" value="XM_002182946.2"/>
</dbReference>
<dbReference type="PRINTS" id="PR00762">
    <property type="entry name" value="CLCHANNEL"/>
</dbReference>
<dbReference type="EMBL" id="CM000619">
    <property type="protein sequence ID" value="EEC45718.1"/>
    <property type="molecule type" value="Genomic_DNA"/>
</dbReference>
<feature type="transmembrane region" description="Helical" evidence="11">
    <location>
        <begin position="416"/>
        <end position="441"/>
    </location>
</feature>
<keyword evidence="4" id="KW-0677">Repeat</keyword>
<dbReference type="InterPro" id="IPR000644">
    <property type="entry name" value="CBS_dom"/>
</dbReference>
<dbReference type="PROSITE" id="PS51371">
    <property type="entry name" value="CBS"/>
    <property type="match status" value="1"/>
</dbReference>
<feature type="transmembrane region" description="Helical" evidence="11">
    <location>
        <begin position="144"/>
        <end position="167"/>
    </location>
</feature>
<evidence type="ECO:0000256" key="9">
    <source>
        <dbReference type="ARBA" id="ARBA00023214"/>
    </source>
</evidence>
<keyword evidence="8 11" id="KW-0472">Membrane</keyword>
<evidence type="ECO:0000313" key="13">
    <source>
        <dbReference type="EMBL" id="EEC45718.1"/>
    </source>
</evidence>
<evidence type="ECO:0000256" key="7">
    <source>
        <dbReference type="ARBA" id="ARBA00023122"/>
    </source>
</evidence>
<keyword evidence="2 11" id="KW-0813">Transport</keyword>
<dbReference type="eggNOG" id="KOG0474">
    <property type="taxonomic scope" value="Eukaryota"/>
</dbReference>
<dbReference type="OrthoDB" id="428525at2759"/>
<keyword evidence="9 11" id="KW-0868">Chloride</keyword>
<feature type="transmembrane region" description="Helical" evidence="11">
    <location>
        <begin position="27"/>
        <end position="51"/>
    </location>
</feature>
<dbReference type="SUPFAM" id="SSF81340">
    <property type="entry name" value="Clc chloride channel"/>
    <property type="match status" value="1"/>
</dbReference>
<dbReference type="InterPro" id="IPR014743">
    <property type="entry name" value="Cl-channel_core"/>
</dbReference>
<feature type="transmembrane region" description="Helical" evidence="11">
    <location>
        <begin position="226"/>
        <end position="246"/>
    </location>
</feature>
<dbReference type="GeneID" id="7203690"/>
<evidence type="ECO:0000256" key="2">
    <source>
        <dbReference type="ARBA" id="ARBA00022448"/>
    </source>
</evidence>
<comment type="caution">
    <text evidence="11">Lacks conserved residue(s) required for the propagation of feature annotation.</text>
</comment>
<dbReference type="PaxDb" id="2850-Phatr52412"/>
<evidence type="ECO:0000256" key="5">
    <source>
        <dbReference type="ARBA" id="ARBA00022989"/>
    </source>
</evidence>
<reference evidence="14" key="2">
    <citation type="submission" date="2008-08" db="EMBL/GenBank/DDBJ databases">
        <authorList>
            <consortium name="Diatom Consortium"/>
            <person name="Grigoriev I."/>
            <person name="Grimwood J."/>
            <person name="Kuo A."/>
            <person name="Otillar R.P."/>
            <person name="Salamov A."/>
            <person name="Detter J.C."/>
            <person name="Lindquist E."/>
            <person name="Shapiro H."/>
            <person name="Lucas S."/>
            <person name="Glavina del Rio T."/>
            <person name="Pitluck S."/>
            <person name="Rokhsar D."/>
            <person name="Bowler C."/>
        </authorList>
    </citation>
    <scope>GENOME REANNOTATION</scope>
    <source>
        <strain evidence="14">CCAP 1055/1</strain>
    </source>
</reference>
<dbReference type="Gene3D" id="1.10.3080.10">
    <property type="entry name" value="Clc chloride channel"/>
    <property type="match status" value="1"/>
</dbReference>
<feature type="transmembrane region" description="Helical" evidence="11">
    <location>
        <begin position="266"/>
        <end position="287"/>
    </location>
</feature>
<dbReference type="Proteomes" id="UP000000759">
    <property type="component" value="Chromosome 17"/>
</dbReference>
<evidence type="ECO:0000256" key="6">
    <source>
        <dbReference type="ARBA" id="ARBA00023065"/>
    </source>
</evidence>
<evidence type="ECO:0000256" key="8">
    <source>
        <dbReference type="ARBA" id="ARBA00023136"/>
    </source>
</evidence>
<dbReference type="Gene3D" id="3.10.580.10">
    <property type="entry name" value="CBS-domain"/>
    <property type="match status" value="2"/>
</dbReference>
<evidence type="ECO:0000256" key="11">
    <source>
        <dbReference type="RuleBase" id="RU361221"/>
    </source>
</evidence>
<evidence type="ECO:0000256" key="10">
    <source>
        <dbReference type="PROSITE-ProRule" id="PRU00703"/>
    </source>
</evidence>
<dbReference type="SMART" id="SM00116">
    <property type="entry name" value="CBS"/>
    <property type="match status" value="2"/>
</dbReference>
<dbReference type="AlphaFoldDB" id="B7G775"/>
<name>B7G775_PHATC</name>
<protein>
    <recommendedName>
        <fullName evidence="11">Chloride channel protein</fullName>
    </recommendedName>
</protein>
<sequence length="693" mass="76261">MFYDVGLDDGATQADEDPSASAGTTEWVAAFLAFAAYQTFFAAIASLFVWWEPVSGGSGIPEIKCFLNGIDLPRVVRVKTLLCKVVGVTFSVAAGLPVGKEGPMVHSGAVVAAGISQGKTRFWGVDTSFSKFSDFRNDREKRDFVACGAAAGVCSAFGAPIGGVLFSLEEGASYWSTKLTWRAFFCAMTTLATLFWVRNMDTLWLFSFGEFNILSGESSNFSIWELGLFVIVGCLGGLIGAVFNAANEHLTIWRMKRINHSKFRRFLEVIVVSLIVSVVSFLMPLLWGHCTKIPKDMQEWTNQEKNLIEELIPFGCTPGKEYNEVASLIFTEADTAIKQLFHFREAGADDSSTFSSGALFLFFVPYILTATLTYGIAVPSGLFVPSLLSGAAFGRLFGHLLHKLDHTNGTFADSGTYALMGAAAVLGGMARMTISLTVILLEATGDMQYVLPLMLTLMAARFTGNVFNEGLYDIHIKLKKIPFLEPDVPPIAERNEIVAGQVMSTQVKCLRPVERAGVVYDLLRSCGHGSFPIVDTASGGTLYGTASRYMLCTLLQRRAFGSPDVLEDYDGPQQHLGPRRLSPLVQWDTIERAYPRYPKLSDVDMREGDRNCWLDLRPYANTAPYTVNETASIQRTYRLFRTLGLRFLCVVNHNNQVVGIITRKDLLPEALTDSLLRGRLSHEEADEDGRGML</sequence>
<dbReference type="HOGENOM" id="CLU_003181_4_1_1"/>
<evidence type="ECO:0000256" key="4">
    <source>
        <dbReference type="ARBA" id="ARBA00022737"/>
    </source>
</evidence>
<comment type="subcellular location">
    <subcellularLocation>
        <location evidence="1 11">Membrane</location>
        <topology evidence="1 11">Multi-pass membrane protein</topology>
    </subcellularLocation>
</comment>
<feature type="transmembrane region" description="Helical" evidence="11">
    <location>
        <begin position="358"/>
        <end position="377"/>
    </location>
</feature>
<comment type="similarity">
    <text evidence="11">Belongs to the chloride channel (TC 2.A.49) family.</text>
</comment>
<evidence type="ECO:0000256" key="3">
    <source>
        <dbReference type="ARBA" id="ARBA00022692"/>
    </source>
</evidence>
<dbReference type="PANTHER" id="PTHR11689:SF136">
    <property type="entry name" value="H(+)_CL(-) EXCHANGE TRANSPORTER 7"/>
    <property type="match status" value="1"/>
</dbReference>
<keyword evidence="5 11" id="KW-1133">Transmembrane helix</keyword>
<dbReference type="InParanoid" id="B7G775"/>
<dbReference type="GO" id="GO:0005254">
    <property type="term" value="F:chloride channel activity"/>
    <property type="evidence" value="ECO:0007669"/>
    <property type="project" value="UniProtKB-UniRule"/>
</dbReference>
<dbReference type="Pfam" id="PF00571">
    <property type="entry name" value="CBS"/>
    <property type="match status" value="1"/>
</dbReference>
<dbReference type="InterPro" id="IPR051280">
    <property type="entry name" value="Cl-channel/antiporter"/>
</dbReference>
<dbReference type="CDD" id="cd04591">
    <property type="entry name" value="CBS_pair_voltage-gated_CLC_euk_bac"/>
    <property type="match status" value="1"/>
</dbReference>
<reference evidence="13 14" key="1">
    <citation type="journal article" date="2008" name="Nature">
        <title>The Phaeodactylum genome reveals the evolutionary history of diatom genomes.</title>
        <authorList>
            <person name="Bowler C."/>
            <person name="Allen A.E."/>
            <person name="Badger J.H."/>
            <person name="Grimwood J."/>
            <person name="Jabbari K."/>
            <person name="Kuo A."/>
            <person name="Maheswari U."/>
            <person name="Martens C."/>
            <person name="Maumus F."/>
            <person name="Otillar R.P."/>
            <person name="Rayko E."/>
            <person name="Salamov A."/>
            <person name="Vandepoele K."/>
            <person name="Beszteri B."/>
            <person name="Gruber A."/>
            <person name="Heijde M."/>
            <person name="Katinka M."/>
            <person name="Mock T."/>
            <person name="Valentin K."/>
            <person name="Verret F."/>
            <person name="Berges J.A."/>
            <person name="Brownlee C."/>
            <person name="Cadoret J.P."/>
            <person name="Chiovitti A."/>
            <person name="Choi C.J."/>
            <person name="Coesel S."/>
            <person name="De Martino A."/>
            <person name="Detter J.C."/>
            <person name="Durkin C."/>
            <person name="Falciatore A."/>
            <person name="Fournet J."/>
            <person name="Haruta M."/>
            <person name="Huysman M.J."/>
            <person name="Jenkins B.D."/>
            <person name="Jiroutova K."/>
            <person name="Jorgensen R.E."/>
            <person name="Joubert Y."/>
            <person name="Kaplan A."/>
            <person name="Kroger N."/>
            <person name="Kroth P.G."/>
            <person name="La Roche J."/>
            <person name="Lindquist E."/>
            <person name="Lommer M."/>
            <person name="Martin-Jezequel V."/>
            <person name="Lopez P.J."/>
            <person name="Lucas S."/>
            <person name="Mangogna M."/>
            <person name="McGinnis K."/>
            <person name="Medlin L.K."/>
            <person name="Montsant A."/>
            <person name="Oudot-Le Secq M.P."/>
            <person name="Napoli C."/>
            <person name="Obornik M."/>
            <person name="Parker M.S."/>
            <person name="Petit J.L."/>
            <person name="Porcel B.M."/>
            <person name="Poulsen N."/>
            <person name="Robison M."/>
            <person name="Rychlewski L."/>
            <person name="Rynearson T.A."/>
            <person name="Schmutz J."/>
            <person name="Shapiro H."/>
            <person name="Siaut M."/>
            <person name="Stanley M."/>
            <person name="Sussman M.R."/>
            <person name="Taylor A.R."/>
            <person name="Vardi A."/>
            <person name="von Dassow P."/>
            <person name="Vyverman W."/>
            <person name="Willis A."/>
            <person name="Wyrwicz L.S."/>
            <person name="Rokhsar D.S."/>
            <person name="Weissenbach J."/>
            <person name="Armbrust E.V."/>
            <person name="Green B.R."/>
            <person name="Van de Peer Y."/>
            <person name="Grigoriev I.V."/>
        </authorList>
    </citation>
    <scope>NUCLEOTIDE SEQUENCE [LARGE SCALE GENOMIC DNA]</scope>
    <source>
        <strain evidence="13 14">CCAP 1055/1</strain>
    </source>
</reference>
<dbReference type="GO" id="GO:0016020">
    <property type="term" value="C:membrane"/>
    <property type="evidence" value="ECO:0007669"/>
    <property type="project" value="UniProtKB-SubCell"/>
</dbReference>